<comment type="caution">
    <text evidence="2">The sequence shown here is derived from an EMBL/GenBank/DDBJ whole genome shotgun (WGS) entry which is preliminary data.</text>
</comment>
<name>A0A830HWV7_9CHLO</name>
<feature type="compositionally biased region" description="Acidic residues" evidence="1">
    <location>
        <begin position="27"/>
        <end position="36"/>
    </location>
</feature>
<feature type="region of interest" description="Disordered" evidence="1">
    <location>
        <begin position="17"/>
        <end position="74"/>
    </location>
</feature>
<accession>A0A830HWV7</accession>
<reference evidence="2" key="1">
    <citation type="submission" date="2020-10" db="EMBL/GenBank/DDBJ databases">
        <title>Unveiling of a novel bifunctional photoreceptor, Dualchrome1, isolated from a cosmopolitan green alga.</title>
        <authorList>
            <person name="Suzuki S."/>
            <person name="Kawachi M."/>
        </authorList>
    </citation>
    <scope>NUCLEOTIDE SEQUENCE</scope>
    <source>
        <strain evidence="2">NIES 2893</strain>
    </source>
</reference>
<protein>
    <submittedName>
        <fullName evidence="2">Uncharacterized protein</fullName>
    </submittedName>
</protein>
<sequence>MSAAALSGASGVHVVGRREAQVVLPSEEGEEREEEAAGAATEDVWRRASAAAAELAQPEPRGAEGERPALSRLLPAPPMAGDGILVLYTALADEAAAAEAAAAAGWRDVVVVRMMADGADRVERRGGGGAGAPHLLVHAAGRTGLTPLVGKALRMLLND</sequence>
<keyword evidence="3" id="KW-1185">Reference proteome</keyword>
<dbReference type="EMBL" id="BNJQ01000034">
    <property type="protein sequence ID" value="GHP11428.1"/>
    <property type="molecule type" value="Genomic_DNA"/>
</dbReference>
<evidence type="ECO:0000313" key="3">
    <source>
        <dbReference type="Proteomes" id="UP000660262"/>
    </source>
</evidence>
<feature type="compositionally biased region" description="Low complexity" evidence="1">
    <location>
        <begin position="37"/>
        <end position="56"/>
    </location>
</feature>
<dbReference type="AlphaFoldDB" id="A0A830HWV7"/>
<proteinExistence type="predicted"/>
<evidence type="ECO:0000256" key="1">
    <source>
        <dbReference type="SAM" id="MobiDB-lite"/>
    </source>
</evidence>
<organism evidence="2 3">
    <name type="scientific">Pycnococcus provasolii</name>
    <dbReference type="NCBI Taxonomy" id="41880"/>
    <lineage>
        <taxon>Eukaryota</taxon>
        <taxon>Viridiplantae</taxon>
        <taxon>Chlorophyta</taxon>
        <taxon>Pseudoscourfieldiophyceae</taxon>
        <taxon>Pseudoscourfieldiales</taxon>
        <taxon>Pycnococcaceae</taxon>
        <taxon>Pycnococcus</taxon>
    </lineage>
</organism>
<dbReference type="Proteomes" id="UP000660262">
    <property type="component" value="Unassembled WGS sequence"/>
</dbReference>
<evidence type="ECO:0000313" key="2">
    <source>
        <dbReference type="EMBL" id="GHP11428.1"/>
    </source>
</evidence>
<gene>
    <name evidence="2" type="ORF">PPROV_001015600</name>
</gene>